<keyword evidence="1" id="KW-0812">Transmembrane</keyword>
<keyword evidence="1" id="KW-0472">Membrane</keyword>
<dbReference type="Proteomes" id="UP001501479">
    <property type="component" value="Unassembled WGS sequence"/>
</dbReference>
<dbReference type="RefSeq" id="WP_344961707.1">
    <property type="nucleotide sequence ID" value="NZ_BAABDS010000004.1"/>
</dbReference>
<comment type="caution">
    <text evidence="2">The sequence shown here is derived from an EMBL/GenBank/DDBJ whole genome shotgun (WGS) entry which is preliminary data.</text>
</comment>
<proteinExistence type="predicted"/>
<keyword evidence="1" id="KW-1133">Transmembrane helix</keyword>
<protein>
    <submittedName>
        <fullName evidence="2">Uncharacterized protein</fullName>
    </submittedName>
</protein>
<evidence type="ECO:0000256" key="1">
    <source>
        <dbReference type="SAM" id="Phobius"/>
    </source>
</evidence>
<keyword evidence="3" id="KW-1185">Reference proteome</keyword>
<evidence type="ECO:0000313" key="2">
    <source>
        <dbReference type="EMBL" id="GAA3699977.1"/>
    </source>
</evidence>
<feature type="transmembrane region" description="Helical" evidence="1">
    <location>
        <begin position="84"/>
        <end position="103"/>
    </location>
</feature>
<gene>
    <name evidence="2" type="ORF">GCM10022421_02960</name>
</gene>
<dbReference type="EMBL" id="BAABDS010000004">
    <property type="protein sequence ID" value="GAA3699977.1"/>
    <property type="molecule type" value="Genomic_DNA"/>
</dbReference>
<reference evidence="3" key="1">
    <citation type="journal article" date="2019" name="Int. J. Syst. Evol. Microbiol.">
        <title>The Global Catalogue of Microorganisms (GCM) 10K type strain sequencing project: providing services to taxonomists for standard genome sequencing and annotation.</title>
        <authorList>
            <consortium name="The Broad Institute Genomics Platform"/>
            <consortium name="The Broad Institute Genome Sequencing Center for Infectious Disease"/>
            <person name="Wu L."/>
            <person name="Ma J."/>
        </authorList>
    </citation>
    <scope>NUCLEOTIDE SEQUENCE [LARGE SCALE GENOMIC DNA]</scope>
    <source>
        <strain evidence="3">JCM 17329</strain>
    </source>
</reference>
<name>A0ABP7D6H6_9GAMM</name>
<evidence type="ECO:0000313" key="3">
    <source>
        <dbReference type="Proteomes" id="UP001501479"/>
    </source>
</evidence>
<accession>A0ABP7D6H6</accession>
<organism evidence="2 3">
    <name type="scientific">Oceanisphaera sediminis</name>
    <dbReference type="NCBI Taxonomy" id="981381"/>
    <lineage>
        <taxon>Bacteria</taxon>
        <taxon>Pseudomonadati</taxon>
        <taxon>Pseudomonadota</taxon>
        <taxon>Gammaproteobacteria</taxon>
        <taxon>Aeromonadales</taxon>
        <taxon>Aeromonadaceae</taxon>
        <taxon>Oceanisphaera</taxon>
    </lineage>
</organism>
<sequence length="128" mass="14127">MQRQPGWLALLLVLIVIGLCLSQRMGVMTACAYSAQQPESISSFAHGILSDQGTAAESSSANNNGQCSLSEQLLSKVWSQLEPMLTALLLLLSLWLLAPRVGWYCRLLPSPQPYAGRRRHLVLCVFRE</sequence>